<keyword evidence="1" id="KW-0472">Membrane</keyword>
<dbReference type="HOGENOM" id="CLU_2316685_0_0_9"/>
<keyword evidence="3" id="KW-1185">Reference proteome</keyword>
<dbReference type="AlphaFoldDB" id="C0XIG4"/>
<sequence>MFIKGEIIKIKRLHKFIKNKDLNLRDWMIVSMAVNVGICLIIMDLLSLFYGELSANIAFWLLDVFQSSHQNKSVPLACCWYYSVLLCPKFSAILRTKFH</sequence>
<dbReference type="Proteomes" id="UP000003752">
    <property type="component" value="Unassembled WGS sequence"/>
</dbReference>
<dbReference type="EMBL" id="ACGP01000114">
    <property type="protein sequence ID" value="EEI24819.1"/>
    <property type="molecule type" value="Genomic_DNA"/>
</dbReference>
<reference evidence="2 3" key="1">
    <citation type="submission" date="2009-01" db="EMBL/GenBank/DDBJ databases">
        <authorList>
            <person name="Qin X."/>
            <person name="Bachman B."/>
            <person name="Battles P."/>
            <person name="Bell A."/>
            <person name="Bess C."/>
            <person name="Bickham C."/>
            <person name="Chaboub L."/>
            <person name="Chen D."/>
            <person name="Coyle M."/>
            <person name="Deiros D.R."/>
            <person name="Dinh H."/>
            <person name="Forbes L."/>
            <person name="Fowler G."/>
            <person name="Francisco L."/>
            <person name="Fu Q."/>
            <person name="Gubbala S."/>
            <person name="Hale W."/>
            <person name="Han Y."/>
            <person name="Hemphill L."/>
            <person name="Highlander S.K."/>
            <person name="Hirani K."/>
            <person name="Hogues M."/>
            <person name="Jackson L."/>
            <person name="Jakkamsetti A."/>
            <person name="Javaid M."/>
            <person name="Jiang H."/>
            <person name="Korchina V."/>
            <person name="Kovar C."/>
            <person name="Lara F."/>
            <person name="Lee S."/>
            <person name="Mata R."/>
            <person name="Mathew T."/>
            <person name="Moen C."/>
            <person name="Morales K."/>
            <person name="Munidasa M."/>
            <person name="Nazareth L."/>
            <person name="Ngo R."/>
            <person name="Nguyen L."/>
            <person name="Okwuonu G."/>
            <person name="Ongeri F."/>
            <person name="Patil S."/>
            <person name="Petrosino J."/>
            <person name="Pham C."/>
            <person name="Pham P."/>
            <person name="Pu L.-L."/>
            <person name="Puazo M."/>
            <person name="Raj R."/>
            <person name="Reid J."/>
            <person name="Rouhana J."/>
            <person name="Saada N."/>
            <person name="Shang Y."/>
            <person name="Simmons D."/>
            <person name="Thornton R."/>
            <person name="Warren J."/>
            <person name="Weissenberger G."/>
            <person name="Zhang J."/>
            <person name="Zhang L."/>
            <person name="Zhou C."/>
            <person name="Zhu D."/>
            <person name="Muzny D."/>
            <person name="Worley K."/>
            <person name="Gibbs R."/>
        </authorList>
    </citation>
    <scope>NUCLEOTIDE SEQUENCE [LARGE SCALE GENOMIC DNA]</scope>
    <source>
        <strain evidence="3">ATCC 8290 / DSM 20176 / CCUG 30140 / JCM 1155 / KCTC 3500 / NBRC 15886 / NCIMB 8040 / NRRL B-1843 / 9</strain>
    </source>
</reference>
<evidence type="ECO:0000313" key="3">
    <source>
        <dbReference type="Proteomes" id="UP000003752"/>
    </source>
</evidence>
<protein>
    <submittedName>
        <fullName evidence="2">Uncharacterized protein</fullName>
    </submittedName>
</protein>
<feature type="transmembrane region" description="Helical" evidence="1">
    <location>
        <begin position="27"/>
        <end position="53"/>
    </location>
</feature>
<dbReference type="PATRIC" id="fig|1423757.3.peg.1122"/>
<comment type="caution">
    <text evidence="2">The sequence shown here is derived from an EMBL/GenBank/DDBJ whole genome shotgun (WGS) entry which is preliminary data.</text>
</comment>
<accession>C0XIG4</accession>
<keyword evidence="1" id="KW-1133">Transmembrane helix</keyword>
<evidence type="ECO:0000313" key="2">
    <source>
        <dbReference type="EMBL" id="EEI24819.1"/>
    </source>
</evidence>
<proteinExistence type="predicted"/>
<gene>
    <name evidence="2" type="ORF">HMPREF0519_1025</name>
</gene>
<keyword evidence="1" id="KW-0812">Transmembrane</keyword>
<name>C0XIG4_LENH9</name>
<evidence type="ECO:0000256" key="1">
    <source>
        <dbReference type="SAM" id="Phobius"/>
    </source>
</evidence>
<organism evidence="2 3">
    <name type="scientific">Lentilactobacillus hilgardii (strain ATCC 8290 / DSM 20176 / CCUG 30140 / JCM 1155 / KCTC 3500 / NBRC 15886 / NCIMB 8040 / NRRL B-1843 / 9)</name>
    <dbReference type="NCBI Taxonomy" id="1423757"/>
    <lineage>
        <taxon>Bacteria</taxon>
        <taxon>Bacillati</taxon>
        <taxon>Bacillota</taxon>
        <taxon>Bacilli</taxon>
        <taxon>Lactobacillales</taxon>
        <taxon>Lactobacillaceae</taxon>
        <taxon>Lentilactobacillus</taxon>
    </lineage>
</organism>